<feature type="transmembrane region" description="Helical" evidence="10">
    <location>
        <begin position="44"/>
        <end position="63"/>
    </location>
</feature>
<feature type="domain" description="Glycosyl transferase family 51" evidence="11">
    <location>
        <begin position="164"/>
        <end position="359"/>
    </location>
</feature>
<accession>A0A0H2Z7C3</accession>
<keyword evidence="4" id="KW-0328">Glycosyltransferase</keyword>
<dbReference type="InterPro" id="IPR001264">
    <property type="entry name" value="Glyco_trans_51"/>
</dbReference>
<dbReference type="AlphaFoldDB" id="A0A0H2Z7C3"/>
<evidence type="ECO:0000256" key="1">
    <source>
        <dbReference type="ARBA" id="ARBA00004752"/>
    </source>
</evidence>
<evidence type="ECO:0000256" key="4">
    <source>
        <dbReference type="ARBA" id="ARBA00022676"/>
    </source>
</evidence>
<dbReference type="InterPro" id="IPR050396">
    <property type="entry name" value="Glycosyltr_51/Transpeptidase"/>
</dbReference>
<keyword evidence="6" id="KW-0511">Multifunctional enzyme</keyword>
<dbReference type="InterPro" id="IPR036950">
    <property type="entry name" value="PBP_transglycosylase"/>
</dbReference>
<dbReference type="FunFam" id="1.10.3810.10:FF:000012">
    <property type="entry name" value="Glycosyl transferase family 51"/>
    <property type="match status" value="1"/>
</dbReference>
<keyword evidence="5" id="KW-0808">Transferase</keyword>
<dbReference type="PANTHER" id="PTHR32282:SF24">
    <property type="entry name" value="GLYCOSYL TRANSFERASE FAMILY 51 DOMAIN-CONTAINING PROTEIN"/>
    <property type="match status" value="1"/>
</dbReference>
<dbReference type="SUPFAM" id="SSF56601">
    <property type="entry name" value="beta-lactamase/transpeptidase-like"/>
    <property type="match status" value="1"/>
</dbReference>
<name>A0A0H2Z7C3_PSEAB</name>
<comment type="catalytic activity">
    <reaction evidence="8">
        <text>[GlcNAc-(1-&gt;4)-Mur2Ac(oyl-L-Ala-gamma-D-Glu-L-Lys-D-Ala-D-Ala)](n)-di-trans,octa-cis-undecaprenyl diphosphate + beta-D-GlcNAc-(1-&gt;4)-Mur2Ac(oyl-L-Ala-gamma-D-Glu-L-Lys-D-Ala-D-Ala)-di-trans,octa-cis-undecaprenyl diphosphate = [GlcNAc-(1-&gt;4)-Mur2Ac(oyl-L-Ala-gamma-D-Glu-L-Lys-D-Ala-D-Ala)](n+1)-di-trans,octa-cis-undecaprenyl diphosphate + di-trans,octa-cis-undecaprenyl diphosphate + H(+)</text>
        <dbReference type="Rhea" id="RHEA:23708"/>
        <dbReference type="Rhea" id="RHEA-COMP:9602"/>
        <dbReference type="Rhea" id="RHEA-COMP:9603"/>
        <dbReference type="ChEBI" id="CHEBI:15378"/>
        <dbReference type="ChEBI" id="CHEBI:58405"/>
        <dbReference type="ChEBI" id="CHEBI:60033"/>
        <dbReference type="ChEBI" id="CHEBI:78435"/>
        <dbReference type="EC" id="2.4.99.28"/>
    </reaction>
</comment>
<evidence type="ECO:0000256" key="7">
    <source>
        <dbReference type="ARBA" id="ARBA00044770"/>
    </source>
</evidence>
<evidence type="ECO:0000256" key="5">
    <source>
        <dbReference type="ARBA" id="ARBA00022679"/>
    </source>
</evidence>
<proteinExistence type="predicted"/>
<keyword evidence="3" id="KW-0378">Hydrolase</keyword>
<dbReference type="GO" id="GO:0006508">
    <property type="term" value="P:proteolysis"/>
    <property type="evidence" value="ECO:0007669"/>
    <property type="project" value="UniProtKB-KW"/>
</dbReference>
<dbReference type="GO" id="GO:0004180">
    <property type="term" value="F:carboxypeptidase activity"/>
    <property type="evidence" value="ECO:0007669"/>
    <property type="project" value="UniProtKB-KW"/>
</dbReference>
<dbReference type="HOGENOM" id="CLU_012369_0_0_6"/>
<dbReference type="GO" id="GO:0009252">
    <property type="term" value="P:peptidoglycan biosynthetic process"/>
    <property type="evidence" value="ECO:0007669"/>
    <property type="project" value="TreeGrafter"/>
</dbReference>
<keyword evidence="2" id="KW-0121">Carboxypeptidase</keyword>
<gene>
    <name evidence="12" type="ordered locus">PA14_54080</name>
</gene>
<dbReference type="Proteomes" id="UP000000653">
    <property type="component" value="Chromosome"/>
</dbReference>
<dbReference type="GO" id="GO:0030288">
    <property type="term" value="C:outer membrane-bounded periplasmic space"/>
    <property type="evidence" value="ECO:0007669"/>
    <property type="project" value="TreeGrafter"/>
</dbReference>
<evidence type="ECO:0000313" key="12">
    <source>
        <dbReference type="EMBL" id="ABJ09940.1"/>
    </source>
</evidence>
<dbReference type="EC" id="2.4.99.28" evidence="7"/>
<dbReference type="FunFam" id="3.40.710.10:FF:000047">
    <property type="entry name" value="Glycosyl transferase family 51"/>
    <property type="match status" value="1"/>
</dbReference>
<sequence length="1041" mass="116363">MNCAATGGASMGASERSTNDPSELQPCSLPASASPRKSRLRQRLMLIGFALPILAAVGIVVLHEAHTSRLQARELARYAATLDYEVRQGPSEAILFPADGPFDRRLGYQLLPSFMQRLYDRDYAITRQAHFSPALMRYAEHRLFPPYAEKAQAGLDIADCRGVPIYDFRYPQRRYANFASLPPLAVQSLLFIENRDLLDHERPYLNPAVDWGRFTQAALSQVGKMLGFSAHSSGGSTLATQIEKYRHSAEGRTGSIGDKLRQMLSASVRSYREGPANFAARQDIVLTYLNSVPLSAAPGYGEVTGLADGLWVWYGADYRQVGEALDGKAGLAAQGLALRQVLALMIAHRRPSFYLAPRGRDELDRMTDSHLRVLTQAGVIEAPLRDAALAQKLAFRDPRSQPTVQPLPTNKGVTLARTRLAGMLGVPLYDLDRLDLRANTTLQHELQESVTAYLQKLADPDYAAQLGLIGERLLTPTSTRSVRYSFTLFERTPSGNQVRVQTDNTDQPFDINEGSKLELGSTAKLRVLASYLETVAQIHRDYGGMSVAELRKVEVEPLDFILRWGIDHLVASRDRDLSAMLQAAMERRYSASPYESFFTGGGLHTFNNFRKEDNGRRPMLLEALRESINLPFVRLLRDLIRHDIYQNAGSKVQLLADDKDPRRADYLDRFVDKESQVYLRRFWVKYRDKDANQRLETFLDGLRPWPVRLAAIHRYLQPQADLASFSAFLRERLPRGSLTDKRAAELYERYGPGKFNLNDQGYVARVHPLELWLLGYLQKQPQATFGEAVAASGAERKEVYGWLFKSRHKNARDKRIRILLEVEAFLDLHQQWKKLGYPFDHLVPSYATALGSSGDRPAALAELMGIIVNDGVRMPTLRLEHLDFALGTPYETRFAPEATLGQRVMTSEVAATLRNALSQVVDAGTARRLQGTFSRPDGAPLVMGGKTGTGDNRLQTFSAGGHVRSSKALNRTATFVFYIGPRHFGTLTAYVDGSESSQFKFTSALPVQVLKGMAPLLRDYLDPRTATRCQVPLSPQQIGRL</sequence>
<organism evidence="12 13">
    <name type="scientific">Pseudomonas aeruginosa (strain UCBPP-PA14)</name>
    <dbReference type="NCBI Taxonomy" id="208963"/>
    <lineage>
        <taxon>Bacteria</taxon>
        <taxon>Pseudomonadati</taxon>
        <taxon>Pseudomonadota</taxon>
        <taxon>Gammaproteobacteria</taxon>
        <taxon>Pseudomonadales</taxon>
        <taxon>Pseudomonadaceae</taxon>
        <taxon>Pseudomonas</taxon>
    </lineage>
</organism>
<dbReference type="Gene3D" id="3.40.710.10">
    <property type="entry name" value="DD-peptidase/beta-lactamase superfamily"/>
    <property type="match status" value="1"/>
</dbReference>
<protein>
    <recommendedName>
        <fullName evidence="7">peptidoglycan glycosyltransferase</fullName>
        <ecNumber evidence="7">2.4.99.28</ecNumber>
    </recommendedName>
</protein>
<dbReference type="BioCyc" id="PAER208963:G1G74-4556-MONOMER"/>
<dbReference type="InterPro" id="IPR012338">
    <property type="entry name" value="Beta-lactam/transpept-like"/>
</dbReference>
<evidence type="ECO:0000256" key="9">
    <source>
        <dbReference type="SAM" id="MobiDB-lite"/>
    </source>
</evidence>
<comment type="pathway">
    <text evidence="1">Cell wall biogenesis; peptidoglycan biosynthesis.</text>
</comment>
<dbReference type="GO" id="GO:0008955">
    <property type="term" value="F:peptidoglycan glycosyltransferase activity"/>
    <property type="evidence" value="ECO:0007669"/>
    <property type="project" value="UniProtKB-EC"/>
</dbReference>
<evidence type="ECO:0000256" key="6">
    <source>
        <dbReference type="ARBA" id="ARBA00023268"/>
    </source>
</evidence>
<dbReference type="SUPFAM" id="SSF53955">
    <property type="entry name" value="Lysozyme-like"/>
    <property type="match status" value="1"/>
</dbReference>
<dbReference type="EMBL" id="CP000438">
    <property type="protein sequence ID" value="ABJ09940.1"/>
    <property type="molecule type" value="Genomic_DNA"/>
</dbReference>
<evidence type="ECO:0000256" key="10">
    <source>
        <dbReference type="SAM" id="Phobius"/>
    </source>
</evidence>
<dbReference type="KEGG" id="pau:PA14_54080"/>
<evidence type="ECO:0000256" key="2">
    <source>
        <dbReference type="ARBA" id="ARBA00022645"/>
    </source>
</evidence>
<evidence type="ECO:0000259" key="11">
    <source>
        <dbReference type="Pfam" id="PF00912"/>
    </source>
</evidence>
<evidence type="ECO:0000256" key="8">
    <source>
        <dbReference type="ARBA" id="ARBA00049902"/>
    </source>
</evidence>
<evidence type="ECO:0000313" key="13">
    <source>
        <dbReference type="Proteomes" id="UP000000653"/>
    </source>
</evidence>
<dbReference type="PANTHER" id="PTHR32282">
    <property type="entry name" value="BINDING PROTEIN TRANSPEPTIDASE, PUTATIVE-RELATED"/>
    <property type="match status" value="1"/>
</dbReference>
<keyword evidence="10" id="KW-0472">Membrane</keyword>
<dbReference type="RefSeq" id="WP_003140922.1">
    <property type="nucleotide sequence ID" value="NC_008463.1"/>
</dbReference>
<evidence type="ECO:0000256" key="3">
    <source>
        <dbReference type="ARBA" id="ARBA00022670"/>
    </source>
</evidence>
<keyword evidence="3" id="KW-0645">Protease</keyword>
<dbReference type="InterPro" id="IPR023346">
    <property type="entry name" value="Lysozyme-like_dom_sf"/>
</dbReference>
<dbReference type="Gene3D" id="1.10.3810.10">
    <property type="entry name" value="Biosynthetic peptidoglycan transglycosylase-like"/>
    <property type="match status" value="1"/>
</dbReference>
<dbReference type="Pfam" id="PF00912">
    <property type="entry name" value="Transgly"/>
    <property type="match status" value="1"/>
</dbReference>
<keyword evidence="10" id="KW-1133">Transmembrane helix</keyword>
<reference evidence="12 13" key="1">
    <citation type="journal article" date="2006" name="Genome Biol.">
        <title>Genomic analysis reveals that Pseudomonas aeruginosa virulence is combinatorial.</title>
        <authorList>
            <person name="Lee D.G."/>
            <person name="Urbach J.M."/>
            <person name="Wu G."/>
            <person name="Liberati N.T."/>
            <person name="Feinbaum R.L."/>
            <person name="Miyata S."/>
            <person name="Diggins L.T."/>
            <person name="He J."/>
            <person name="Saucier M."/>
            <person name="Deziel E."/>
            <person name="Friedman L."/>
            <person name="Li L."/>
            <person name="Grills G."/>
            <person name="Montgomery K."/>
            <person name="Kucherlapati R."/>
            <person name="Rahme L.G."/>
            <person name="Ausubel F.M."/>
        </authorList>
    </citation>
    <scope>NUCLEOTIDE SEQUENCE [LARGE SCALE GENOMIC DNA]</scope>
    <source>
        <strain evidence="12 13">UCBPP-PA14</strain>
    </source>
</reference>
<keyword evidence="10" id="KW-0812">Transmembrane</keyword>
<feature type="region of interest" description="Disordered" evidence="9">
    <location>
        <begin position="1"/>
        <end position="33"/>
    </location>
</feature>